<dbReference type="RefSeq" id="WP_125121739.1">
    <property type="nucleotide sequence ID" value="NZ_CABEID010000001.1"/>
</dbReference>
<sequence>MIKCSVGLIIDAFSNVIPDWDLNYEEAGSVYQAVWNLCKNYRDEQGWITLNKKMLNFISEEESSKILNYIKNNSDNDNPLSFEIELLFNSNGIG</sequence>
<proteinExistence type="predicted"/>
<evidence type="ECO:0000313" key="1">
    <source>
        <dbReference type="EMBL" id="VTS35952.1"/>
    </source>
</evidence>
<dbReference type="AlphaFoldDB" id="A0A4U9Z836"/>
<accession>A0A4U9Z836</accession>
<evidence type="ECO:0000313" key="2">
    <source>
        <dbReference type="Proteomes" id="UP000403538"/>
    </source>
</evidence>
<organism evidence="1 2">
    <name type="scientific">Streptococcus anginosus</name>
    <dbReference type="NCBI Taxonomy" id="1328"/>
    <lineage>
        <taxon>Bacteria</taxon>
        <taxon>Bacillati</taxon>
        <taxon>Bacillota</taxon>
        <taxon>Bacilli</taxon>
        <taxon>Lactobacillales</taxon>
        <taxon>Streptococcaceae</taxon>
        <taxon>Streptococcus</taxon>
        <taxon>Streptococcus anginosus group</taxon>
    </lineage>
</organism>
<protein>
    <submittedName>
        <fullName evidence="1">Uncharacterized protein</fullName>
    </submittedName>
</protein>
<name>A0A4U9Z836_STRAP</name>
<dbReference type="Proteomes" id="UP000403538">
    <property type="component" value="Unassembled WGS sequence"/>
</dbReference>
<dbReference type="EMBL" id="CABEID010000001">
    <property type="protein sequence ID" value="VTS35952.1"/>
    <property type="molecule type" value="Genomic_DNA"/>
</dbReference>
<reference evidence="1 2" key="1">
    <citation type="submission" date="2019-05" db="EMBL/GenBank/DDBJ databases">
        <authorList>
            <consortium name="Pathogen Informatics"/>
        </authorList>
    </citation>
    <scope>NUCLEOTIDE SEQUENCE [LARGE SCALE GENOMIC DNA]</scope>
    <source>
        <strain evidence="1 2">NCTC11062</strain>
    </source>
</reference>
<gene>
    <name evidence="1" type="ORF">NCTC11062_01127</name>
</gene>